<evidence type="ECO:0000256" key="1">
    <source>
        <dbReference type="ARBA" id="ARBA00004442"/>
    </source>
</evidence>
<dbReference type="Gene3D" id="3.30.1330.60">
    <property type="entry name" value="OmpA-like domain"/>
    <property type="match status" value="1"/>
</dbReference>
<name>A0A7K1Y067_9SPHI</name>
<dbReference type="InterPro" id="IPR050330">
    <property type="entry name" value="Bact_OuterMem_StrucFunc"/>
</dbReference>
<dbReference type="AlphaFoldDB" id="A0A7K1Y067"/>
<keyword evidence="3" id="KW-0998">Cell outer membrane</keyword>
<reference evidence="8 9" key="1">
    <citation type="submission" date="2019-11" db="EMBL/GenBank/DDBJ databases">
        <title>Pedobacter sp. HMF7056 Genome sequencing and assembly.</title>
        <authorList>
            <person name="Kang H."/>
            <person name="Kim H."/>
            <person name="Joh K."/>
        </authorList>
    </citation>
    <scope>NUCLEOTIDE SEQUENCE [LARGE SCALE GENOMIC DNA]</scope>
    <source>
        <strain evidence="8 9">HMF7056</strain>
    </source>
</reference>
<dbReference type="PANTHER" id="PTHR30329:SF21">
    <property type="entry name" value="LIPOPROTEIN YIAD-RELATED"/>
    <property type="match status" value="1"/>
</dbReference>
<evidence type="ECO:0000256" key="4">
    <source>
        <dbReference type="PROSITE-ProRule" id="PRU00473"/>
    </source>
</evidence>
<feature type="compositionally biased region" description="Polar residues" evidence="5">
    <location>
        <begin position="183"/>
        <end position="198"/>
    </location>
</feature>
<dbReference type="InterPro" id="IPR036737">
    <property type="entry name" value="OmpA-like_sf"/>
</dbReference>
<dbReference type="InterPro" id="IPR006665">
    <property type="entry name" value="OmpA-like"/>
</dbReference>
<comment type="subcellular location">
    <subcellularLocation>
        <location evidence="1">Cell outer membrane</location>
    </subcellularLocation>
</comment>
<dbReference type="CDD" id="cd07185">
    <property type="entry name" value="OmpA_C-like"/>
    <property type="match status" value="1"/>
</dbReference>
<evidence type="ECO:0000256" key="6">
    <source>
        <dbReference type="SAM" id="Phobius"/>
    </source>
</evidence>
<evidence type="ECO:0000256" key="5">
    <source>
        <dbReference type="SAM" id="MobiDB-lite"/>
    </source>
</evidence>
<gene>
    <name evidence="8" type="ORF">GS398_15280</name>
</gene>
<keyword evidence="9" id="KW-1185">Reference proteome</keyword>
<feature type="transmembrane region" description="Helical" evidence="6">
    <location>
        <begin position="12"/>
        <end position="32"/>
    </location>
</feature>
<accession>A0A7K1Y067</accession>
<evidence type="ECO:0000256" key="3">
    <source>
        <dbReference type="ARBA" id="ARBA00023237"/>
    </source>
</evidence>
<keyword evidence="6" id="KW-0812">Transmembrane</keyword>
<keyword evidence="6" id="KW-1133">Transmembrane helix</keyword>
<feature type="region of interest" description="Disordered" evidence="5">
    <location>
        <begin position="179"/>
        <end position="198"/>
    </location>
</feature>
<dbReference type="GO" id="GO:0009279">
    <property type="term" value="C:cell outer membrane"/>
    <property type="evidence" value="ECO:0007669"/>
    <property type="project" value="UniProtKB-SubCell"/>
</dbReference>
<evidence type="ECO:0000313" key="8">
    <source>
        <dbReference type="EMBL" id="MXV16664.1"/>
    </source>
</evidence>
<dbReference type="EMBL" id="WVHS01000003">
    <property type="protein sequence ID" value="MXV16664.1"/>
    <property type="molecule type" value="Genomic_DNA"/>
</dbReference>
<feature type="domain" description="OmpA-like" evidence="7">
    <location>
        <begin position="89"/>
        <end position="207"/>
    </location>
</feature>
<dbReference type="SUPFAM" id="SSF103088">
    <property type="entry name" value="OmpA-like"/>
    <property type="match status" value="1"/>
</dbReference>
<organism evidence="8 9">
    <name type="scientific">Hufsiella ginkgonis</name>
    <dbReference type="NCBI Taxonomy" id="2695274"/>
    <lineage>
        <taxon>Bacteria</taxon>
        <taxon>Pseudomonadati</taxon>
        <taxon>Bacteroidota</taxon>
        <taxon>Sphingobacteriia</taxon>
        <taxon>Sphingobacteriales</taxon>
        <taxon>Sphingobacteriaceae</taxon>
        <taxon>Hufsiella</taxon>
    </lineage>
</organism>
<protein>
    <submittedName>
        <fullName evidence="8">OmpA family protein</fullName>
    </submittedName>
</protein>
<dbReference type="PANTHER" id="PTHR30329">
    <property type="entry name" value="STATOR ELEMENT OF FLAGELLAR MOTOR COMPLEX"/>
    <property type="match status" value="1"/>
</dbReference>
<dbReference type="RefSeq" id="WP_160907642.1">
    <property type="nucleotide sequence ID" value="NZ_WVHS01000003.1"/>
</dbReference>
<sequence>MAELEVQPKRSGSWWIWLLLALIALAILFFLFKGCNTGTTATGSGDSIQADSSGVVAATGPNWDNVDFNSPATSYEEVTDADIVVTGNDRYTIYSLGENILFGPDQSTLQPGAEAKLKMVATSLERRFKGASIGVYGSADSTGTKGHNLAIGAERAEAVKNWLTRNGVTADKISVHSLGESEPVSSNATASGRKQNRNVQIVAFSEGTNQ</sequence>
<proteinExistence type="predicted"/>
<evidence type="ECO:0000259" key="7">
    <source>
        <dbReference type="PROSITE" id="PS51123"/>
    </source>
</evidence>
<dbReference type="Proteomes" id="UP000451233">
    <property type="component" value="Unassembled WGS sequence"/>
</dbReference>
<evidence type="ECO:0000313" key="9">
    <source>
        <dbReference type="Proteomes" id="UP000451233"/>
    </source>
</evidence>
<evidence type="ECO:0000256" key="2">
    <source>
        <dbReference type="ARBA" id="ARBA00023136"/>
    </source>
</evidence>
<dbReference type="PROSITE" id="PS51123">
    <property type="entry name" value="OMPA_2"/>
    <property type="match status" value="1"/>
</dbReference>
<comment type="caution">
    <text evidence="8">The sequence shown here is derived from an EMBL/GenBank/DDBJ whole genome shotgun (WGS) entry which is preliminary data.</text>
</comment>
<dbReference type="PRINTS" id="PR01021">
    <property type="entry name" value="OMPADOMAIN"/>
</dbReference>
<keyword evidence="2 4" id="KW-0472">Membrane</keyword>
<dbReference type="Pfam" id="PF00691">
    <property type="entry name" value="OmpA"/>
    <property type="match status" value="1"/>
</dbReference>
<dbReference type="InterPro" id="IPR006664">
    <property type="entry name" value="OMP_bac"/>
</dbReference>